<feature type="domain" description="Enolpyruvate transferase" evidence="16">
    <location>
        <begin position="8"/>
        <end position="406"/>
    </location>
</feature>
<dbReference type="InterPro" id="IPR005750">
    <property type="entry name" value="UDP_GlcNAc_COvinyl_MurA"/>
</dbReference>
<keyword evidence="8" id="KW-0131">Cell cycle</keyword>
<evidence type="ECO:0000259" key="16">
    <source>
        <dbReference type="Pfam" id="PF00275"/>
    </source>
</evidence>
<comment type="similarity">
    <text evidence="10">Belongs to the EPSP synthase family. MurA subfamily.</text>
</comment>
<proteinExistence type="inferred from homology"/>
<dbReference type="Pfam" id="PF00275">
    <property type="entry name" value="EPSP_synthase"/>
    <property type="match status" value="1"/>
</dbReference>
<dbReference type="GO" id="GO:0009252">
    <property type="term" value="P:peptidoglycan biosynthetic process"/>
    <property type="evidence" value="ECO:0007669"/>
    <property type="project" value="UniProtKB-KW"/>
</dbReference>
<dbReference type="Gene3D" id="3.65.10.10">
    <property type="entry name" value="Enolpyruvate transferase domain"/>
    <property type="match status" value="2"/>
</dbReference>
<dbReference type="GO" id="GO:0071555">
    <property type="term" value="P:cell wall organization"/>
    <property type="evidence" value="ECO:0007669"/>
    <property type="project" value="UniProtKB-KW"/>
</dbReference>
<dbReference type="GO" id="GO:0051301">
    <property type="term" value="P:cell division"/>
    <property type="evidence" value="ECO:0007669"/>
    <property type="project" value="UniProtKB-KW"/>
</dbReference>
<evidence type="ECO:0000256" key="11">
    <source>
        <dbReference type="ARBA" id="ARBA00039108"/>
    </source>
</evidence>
<organism evidence="17">
    <name type="scientific">anaerobic digester metagenome</name>
    <dbReference type="NCBI Taxonomy" id="1263854"/>
    <lineage>
        <taxon>unclassified sequences</taxon>
        <taxon>metagenomes</taxon>
        <taxon>ecological metagenomes</taxon>
    </lineage>
</organism>
<comment type="subcellular location">
    <subcellularLocation>
        <location evidence="1">Cytoplasm</location>
    </subcellularLocation>
</comment>
<dbReference type="InterPro" id="IPR013792">
    <property type="entry name" value="RNA3'P_cycl/enolpyr_Trfase_a/b"/>
</dbReference>
<dbReference type="PANTHER" id="PTHR43783:SF1">
    <property type="entry name" value="UDP-N-ACETYLGLUCOSAMINE 1-CARBOXYVINYLTRANSFERASE"/>
    <property type="match status" value="1"/>
</dbReference>
<evidence type="ECO:0000256" key="1">
    <source>
        <dbReference type="ARBA" id="ARBA00004496"/>
    </source>
</evidence>
<dbReference type="FunFam" id="3.65.10.10:FF:000001">
    <property type="entry name" value="UDP-N-acetylglucosamine 1-carboxyvinyltransferase"/>
    <property type="match status" value="1"/>
</dbReference>
<dbReference type="PANTHER" id="PTHR43783">
    <property type="entry name" value="UDP-N-ACETYLGLUCOSAMINE 1-CARBOXYVINYLTRANSFERASE"/>
    <property type="match status" value="1"/>
</dbReference>
<dbReference type="AlphaFoldDB" id="A0A485M1K7"/>
<protein>
    <recommendedName>
        <fullName evidence="12">UDP-N-acetylglucosamine 1-carboxyvinyltransferase</fullName>
        <ecNumber evidence="11">2.5.1.7</ecNumber>
    </recommendedName>
    <alternativeName>
        <fullName evidence="13">Enoylpyruvate transferase</fullName>
    </alternativeName>
    <alternativeName>
        <fullName evidence="14">UDP-N-acetylglucosamine enolpyruvyl transferase</fullName>
    </alternativeName>
</protein>
<comment type="pathway">
    <text evidence="2">Cell wall biogenesis; peptidoglycan biosynthesis.</text>
</comment>
<dbReference type="SUPFAM" id="SSF55205">
    <property type="entry name" value="EPT/RTPC-like"/>
    <property type="match status" value="1"/>
</dbReference>
<sequence>MDKFIICGGTPLQGEVSVSGSKNASLPVMCSSILADGPCTYTNVPKLRDISTMGEVLSTLGMRVERTGDTIEIDPAGIRSCEAPYDLVKSMRASILVLGPLLAKFGRAKVSLPGGCAIGVRPIDMHLKALARMGAEINLSHGYVMARTNGRLKGATIVFDKTTVGGTENILMAAALAEGTTIIQGAAKEPEVVDLAHALNTMGARIEGAGESTITIKGVESLSGTNYRIIPDRIETGTLIVASAITKGRIVLRNHRADHLVAVIEKLFEMGVSITELPDGGLLVDGTGELKPVQVETVPFPGFPTDMQAQIMALACVAKGVSRITENIFENRFMHVPELMRMGADLQEAGNTVIVQGVERFQGASVMATDLRASASLVLAALNARGYTEIRRIYHLDRGYERLDAKLAKLGAQVVREKGDL</sequence>
<dbReference type="InterPro" id="IPR050068">
    <property type="entry name" value="MurA_subfamily"/>
</dbReference>
<dbReference type="CDD" id="cd01555">
    <property type="entry name" value="UdpNAET"/>
    <property type="match status" value="1"/>
</dbReference>
<dbReference type="InterPro" id="IPR036968">
    <property type="entry name" value="Enolpyruvate_Tfrase_sf"/>
</dbReference>
<evidence type="ECO:0000256" key="7">
    <source>
        <dbReference type="ARBA" id="ARBA00022984"/>
    </source>
</evidence>
<evidence type="ECO:0000256" key="15">
    <source>
        <dbReference type="ARBA" id="ARBA00047527"/>
    </source>
</evidence>
<dbReference type="EMBL" id="CAADRM010000109">
    <property type="protein sequence ID" value="VFU15865.1"/>
    <property type="molecule type" value="Genomic_DNA"/>
</dbReference>
<comment type="catalytic activity">
    <reaction evidence="15">
        <text>phosphoenolpyruvate + UDP-N-acetyl-alpha-D-glucosamine = UDP-N-acetyl-3-O-(1-carboxyvinyl)-alpha-D-glucosamine + phosphate</text>
        <dbReference type="Rhea" id="RHEA:18681"/>
        <dbReference type="ChEBI" id="CHEBI:43474"/>
        <dbReference type="ChEBI" id="CHEBI:57705"/>
        <dbReference type="ChEBI" id="CHEBI:58702"/>
        <dbReference type="ChEBI" id="CHEBI:68483"/>
        <dbReference type="EC" id="2.5.1.7"/>
    </reaction>
</comment>
<evidence type="ECO:0000313" key="17">
    <source>
        <dbReference type="EMBL" id="VFU15865.1"/>
    </source>
</evidence>
<name>A0A485M1K7_9ZZZZ</name>
<evidence type="ECO:0000256" key="9">
    <source>
        <dbReference type="ARBA" id="ARBA00023316"/>
    </source>
</evidence>
<dbReference type="NCBIfam" id="NF006873">
    <property type="entry name" value="PRK09369.1"/>
    <property type="match status" value="1"/>
</dbReference>
<evidence type="ECO:0000256" key="12">
    <source>
        <dbReference type="ARBA" id="ARBA00039754"/>
    </source>
</evidence>
<keyword evidence="9" id="KW-0961">Cell wall biogenesis/degradation</keyword>
<keyword evidence="4" id="KW-0132">Cell division</keyword>
<evidence type="ECO:0000256" key="3">
    <source>
        <dbReference type="ARBA" id="ARBA00022490"/>
    </source>
</evidence>
<evidence type="ECO:0000256" key="2">
    <source>
        <dbReference type="ARBA" id="ARBA00004752"/>
    </source>
</evidence>
<evidence type="ECO:0000256" key="8">
    <source>
        <dbReference type="ARBA" id="ARBA00023306"/>
    </source>
</evidence>
<evidence type="ECO:0000256" key="6">
    <source>
        <dbReference type="ARBA" id="ARBA00022960"/>
    </source>
</evidence>
<dbReference type="HAMAP" id="MF_00111">
    <property type="entry name" value="MurA"/>
    <property type="match status" value="1"/>
</dbReference>
<evidence type="ECO:0000256" key="5">
    <source>
        <dbReference type="ARBA" id="ARBA00022679"/>
    </source>
</evidence>
<dbReference type="GO" id="GO:0005737">
    <property type="term" value="C:cytoplasm"/>
    <property type="evidence" value="ECO:0007669"/>
    <property type="project" value="UniProtKB-SubCell"/>
</dbReference>
<evidence type="ECO:0000256" key="13">
    <source>
        <dbReference type="ARBA" id="ARBA00042443"/>
    </source>
</evidence>
<keyword evidence="5 17" id="KW-0808">Transferase</keyword>
<dbReference type="EC" id="2.5.1.7" evidence="11"/>
<dbReference type="InterPro" id="IPR001986">
    <property type="entry name" value="Enolpyruvate_Tfrase_dom"/>
</dbReference>
<dbReference type="GO" id="GO:0008360">
    <property type="term" value="P:regulation of cell shape"/>
    <property type="evidence" value="ECO:0007669"/>
    <property type="project" value="UniProtKB-KW"/>
</dbReference>
<reference evidence="17" key="1">
    <citation type="submission" date="2019-03" db="EMBL/GenBank/DDBJ databases">
        <authorList>
            <person name="Hao L."/>
        </authorList>
    </citation>
    <scope>NUCLEOTIDE SEQUENCE</scope>
</reference>
<keyword evidence="6" id="KW-0133">Cell shape</keyword>
<dbReference type="GO" id="GO:0019277">
    <property type="term" value="P:UDP-N-acetylgalactosamine biosynthetic process"/>
    <property type="evidence" value="ECO:0007669"/>
    <property type="project" value="InterPro"/>
</dbReference>
<keyword evidence="3" id="KW-0963">Cytoplasm</keyword>
<gene>
    <name evidence="17" type="primary">murA</name>
    <name evidence="17" type="ORF">SCFA_450086</name>
</gene>
<accession>A0A485M1K7</accession>
<evidence type="ECO:0000256" key="10">
    <source>
        <dbReference type="ARBA" id="ARBA00038367"/>
    </source>
</evidence>
<evidence type="ECO:0000256" key="14">
    <source>
        <dbReference type="ARBA" id="ARBA00042842"/>
    </source>
</evidence>
<evidence type="ECO:0000256" key="4">
    <source>
        <dbReference type="ARBA" id="ARBA00022618"/>
    </source>
</evidence>
<dbReference type="GO" id="GO:0008760">
    <property type="term" value="F:UDP-N-acetylglucosamine 1-carboxyvinyltransferase activity"/>
    <property type="evidence" value="ECO:0007669"/>
    <property type="project" value="UniProtKB-EC"/>
</dbReference>
<keyword evidence="7" id="KW-0573">Peptidoglycan synthesis</keyword>
<dbReference type="NCBIfam" id="TIGR01072">
    <property type="entry name" value="murA"/>
    <property type="match status" value="1"/>
</dbReference>